<dbReference type="RefSeq" id="WP_203977089.1">
    <property type="nucleotide sequence ID" value="NZ_BAAAKY010000040.1"/>
</dbReference>
<keyword evidence="2" id="KW-1185">Reference proteome</keyword>
<name>A0A8J3UTF9_9ACTN</name>
<evidence type="ECO:0000313" key="2">
    <source>
        <dbReference type="Proteomes" id="UP000644610"/>
    </source>
</evidence>
<gene>
    <name evidence="1" type="ORF">Psi02_44680</name>
</gene>
<sequence>MSHLLLLSAIVADGIDRASVERIAAEDPFVLAGWRNTPSARSWLTESTGLIAGHA</sequence>
<dbReference type="AlphaFoldDB" id="A0A8J3UTF9"/>
<evidence type="ECO:0000313" key="1">
    <source>
        <dbReference type="EMBL" id="GII48044.1"/>
    </source>
</evidence>
<proteinExistence type="predicted"/>
<reference evidence="1" key="1">
    <citation type="submission" date="2021-01" db="EMBL/GenBank/DDBJ databases">
        <title>Whole genome shotgun sequence of Planotetraspora silvatica NBRC 100141.</title>
        <authorList>
            <person name="Komaki H."/>
            <person name="Tamura T."/>
        </authorList>
    </citation>
    <scope>NUCLEOTIDE SEQUENCE</scope>
    <source>
        <strain evidence="1">NBRC 100141</strain>
    </source>
</reference>
<organism evidence="1 2">
    <name type="scientific">Planotetraspora silvatica</name>
    <dbReference type="NCBI Taxonomy" id="234614"/>
    <lineage>
        <taxon>Bacteria</taxon>
        <taxon>Bacillati</taxon>
        <taxon>Actinomycetota</taxon>
        <taxon>Actinomycetes</taxon>
        <taxon>Streptosporangiales</taxon>
        <taxon>Streptosporangiaceae</taxon>
        <taxon>Planotetraspora</taxon>
    </lineage>
</organism>
<protein>
    <submittedName>
        <fullName evidence="1">Uncharacterized protein</fullName>
    </submittedName>
</protein>
<dbReference type="EMBL" id="BOOQ01000028">
    <property type="protein sequence ID" value="GII48044.1"/>
    <property type="molecule type" value="Genomic_DNA"/>
</dbReference>
<comment type="caution">
    <text evidence="1">The sequence shown here is derived from an EMBL/GenBank/DDBJ whole genome shotgun (WGS) entry which is preliminary data.</text>
</comment>
<dbReference type="Proteomes" id="UP000644610">
    <property type="component" value="Unassembled WGS sequence"/>
</dbReference>
<accession>A0A8J3UTF9</accession>